<dbReference type="Proteomes" id="UP000325577">
    <property type="component" value="Linkage Group LG7"/>
</dbReference>
<feature type="compositionally biased region" description="Polar residues" evidence="1">
    <location>
        <begin position="1"/>
        <end position="10"/>
    </location>
</feature>
<sequence>MGQNRFVRSQGNGGQNGSMLHKLLQYRNSSVVDDNEEELPYPQLDKTAFFITPVSKIVLSQELHHN</sequence>
<feature type="region of interest" description="Disordered" evidence="1">
    <location>
        <begin position="1"/>
        <end position="20"/>
    </location>
</feature>
<dbReference type="EMBL" id="CM018050">
    <property type="protein sequence ID" value="KAA8517919.1"/>
    <property type="molecule type" value="Genomic_DNA"/>
</dbReference>
<evidence type="ECO:0000256" key="1">
    <source>
        <dbReference type="SAM" id="MobiDB-lite"/>
    </source>
</evidence>
<name>A0A5J4ZIM3_9ASTE</name>
<evidence type="ECO:0000313" key="2">
    <source>
        <dbReference type="EMBL" id="KAA8517919.1"/>
    </source>
</evidence>
<gene>
    <name evidence="2" type="ORF">F0562_015393</name>
</gene>
<organism evidence="2 3">
    <name type="scientific">Nyssa sinensis</name>
    <dbReference type="NCBI Taxonomy" id="561372"/>
    <lineage>
        <taxon>Eukaryota</taxon>
        <taxon>Viridiplantae</taxon>
        <taxon>Streptophyta</taxon>
        <taxon>Embryophyta</taxon>
        <taxon>Tracheophyta</taxon>
        <taxon>Spermatophyta</taxon>
        <taxon>Magnoliopsida</taxon>
        <taxon>eudicotyledons</taxon>
        <taxon>Gunneridae</taxon>
        <taxon>Pentapetalae</taxon>
        <taxon>asterids</taxon>
        <taxon>Cornales</taxon>
        <taxon>Nyssaceae</taxon>
        <taxon>Nyssa</taxon>
    </lineage>
</organism>
<proteinExistence type="predicted"/>
<evidence type="ECO:0000313" key="3">
    <source>
        <dbReference type="Proteomes" id="UP000325577"/>
    </source>
</evidence>
<accession>A0A5J4ZIM3</accession>
<keyword evidence="3" id="KW-1185">Reference proteome</keyword>
<dbReference type="AlphaFoldDB" id="A0A5J4ZIM3"/>
<reference evidence="2 3" key="1">
    <citation type="submission" date="2019-09" db="EMBL/GenBank/DDBJ databases">
        <title>A chromosome-level genome assembly of the Chinese tupelo Nyssa sinensis.</title>
        <authorList>
            <person name="Yang X."/>
            <person name="Kang M."/>
            <person name="Yang Y."/>
            <person name="Xiong H."/>
            <person name="Wang M."/>
            <person name="Zhang Z."/>
            <person name="Wang Z."/>
            <person name="Wu H."/>
            <person name="Ma T."/>
            <person name="Liu J."/>
            <person name="Xi Z."/>
        </authorList>
    </citation>
    <scope>NUCLEOTIDE SEQUENCE [LARGE SCALE GENOMIC DNA]</scope>
    <source>
        <strain evidence="2">J267</strain>
        <tissue evidence="2">Leaf</tissue>
    </source>
</reference>
<protein>
    <submittedName>
        <fullName evidence="2">Uncharacterized protein</fullName>
    </submittedName>
</protein>